<proteinExistence type="predicted"/>
<dbReference type="Proteomes" id="UP000730481">
    <property type="component" value="Unassembled WGS sequence"/>
</dbReference>
<gene>
    <name evidence="1" type="ORF">FBEOM_9225</name>
</gene>
<name>A0A9P5ADW3_9HYPO</name>
<sequence>MGAQSTRVLSGAFKATSAPALDVEIHLLSIEPQIWKHNVDLDGQGEWKAKISPCKARQKAKRDQQGFNMKELEAIILHIVRPWWISPKTIIEESVEKAQARHRYSVDSEPTATCMCTDGSRINGHIGATAVCTTTEQVKSTYMGNDTVSAVYAG</sequence>
<accession>A0A9P5ADW3</accession>
<protein>
    <submittedName>
        <fullName evidence="1">Reverse transcriptase</fullName>
    </submittedName>
</protein>
<keyword evidence="1" id="KW-0695">RNA-directed DNA polymerase</keyword>
<evidence type="ECO:0000313" key="2">
    <source>
        <dbReference type="Proteomes" id="UP000730481"/>
    </source>
</evidence>
<reference evidence="1" key="1">
    <citation type="journal article" date="2017" name="Mycologia">
        <title>Fusarium algeriense, sp. nov., a novel toxigenic crown rot pathogen of durum wheat from Algeria is nested in the Fusarium burgessii species complex.</title>
        <authorList>
            <person name="Laraba I."/>
            <person name="Keddad A."/>
            <person name="Boureghda H."/>
            <person name="Abdallah N."/>
            <person name="Vaughan M.M."/>
            <person name="Proctor R.H."/>
            <person name="Busman M."/>
            <person name="O'Donnell K."/>
        </authorList>
    </citation>
    <scope>NUCLEOTIDE SEQUENCE</scope>
    <source>
        <strain evidence="1">NRRL 25174</strain>
    </source>
</reference>
<organism evidence="1 2">
    <name type="scientific">Fusarium beomiforme</name>
    <dbReference type="NCBI Taxonomy" id="44412"/>
    <lineage>
        <taxon>Eukaryota</taxon>
        <taxon>Fungi</taxon>
        <taxon>Dikarya</taxon>
        <taxon>Ascomycota</taxon>
        <taxon>Pezizomycotina</taxon>
        <taxon>Sordariomycetes</taxon>
        <taxon>Hypocreomycetidae</taxon>
        <taxon>Hypocreales</taxon>
        <taxon>Nectriaceae</taxon>
        <taxon>Fusarium</taxon>
        <taxon>Fusarium burgessii species complex</taxon>
    </lineage>
</organism>
<dbReference type="AlphaFoldDB" id="A0A9P5ADW3"/>
<dbReference type="OrthoDB" id="5082906at2759"/>
<reference evidence="1" key="2">
    <citation type="submission" date="2020-02" db="EMBL/GenBank/DDBJ databases">
        <title>Identification and distribution of gene clusters putatively required for synthesis of sphingolipid metabolism inhibitors in phylogenetically diverse species of the filamentous fungus Fusarium.</title>
        <authorList>
            <person name="Kim H.-S."/>
            <person name="Busman M."/>
            <person name="Brown D.W."/>
            <person name="Divon H."/>
            <person name="Uhlig S."/>
            <person name="Proctor R.H."/>
        </authorList>
    </citation>
    <scope>NUCLEOTIDE SEQUENCE</scope>
    <source>
        <strain evidence="1">NRRL 25174</strain>
    </source>
</reference>
<dbReference type="EMBL" id="PVQB02000460">
    <property type="protein sequence ID" value="KAF4336902.1"/>
    <property type="molecule type" value="Genomic_DNA"/>
</dbReference>
<keyword evidence="2" id="KW-1185">Reference proteome</keyword>
<comment type="caution">
    <text evidence="1">The sequence shown here is derived from an EMBL/GenBank/DDBJ whole genome shotgun (WGS) entry which is preliminary data.</text>
</comment>
<keyword evidence="1" id="KW-0808">Transferase</keyword>
<evidence type="ECO:0000313" key="1">
    <source>
        <dbReference type="EMBL" id="KAF4336902.1"/>
    </source>
</evidence>
<keyword evidence="1" id="KW-0548">Nucleotidyltransferase</keyword>
<dbReference type="GO" id="GO:0003964">
    <property type="term" value="F:RNA-directed DNA polymerase activity"/>
    <property type="evidence" value="ECO:0007669"/>
    <property type="project" value="UniProtKB-KW"/>
</dbReference>